<evidence type="ECO:0000256" key="6">
    <source>
        <dbReference type="PIRSR" id="PIRSR031051-1"/>
    </source>
</evidence>
<dbReference type="NCBIfam" id="TIGR01489">
    <property type="entry name" value="DKMTPPase-SF"/>
    <property type="match status" value="1"/>
</dbReference>
<feature type="binding site" evidence="7">
    <location>
        <position position="41"/>
    </location>
    <ligand>
        <name>substrate</name>
    </ligand>
</feature>
<dbReference type="GO" id="GO:0046872">
    <property type="term" value="F:metal ion binding"/>
    <property type="evidence" value="ECO:0007669"/>
    <property type="project" value="UniProtKB-KW"/>
</dbReference>
<keyword evidence="3 8" id="KW-0479">Metal-binding</keyword>
<protein>
    <submittedName>
        <fullName evidence="9">Phospho1 protein</fullName>
    </submittedName>
</protein>
<dbReference type="InterPro" id="IPR023214">
    <property type="entry name" value="HAD_sf"/>
</dbReference>
<evidence type="ECO:0000256" key="7">
    <source>
        <dbReference type="PIRSR" id="PIRSR031051-2"/>
    </source>
</evidence>
<dbReference type="NCBIfam" id="TIGR01488">
    <property type="entry name" value="HAD-SF-IB"/>
    <property type="match status" value="1"/>
</dbReference>
<dbReference type="AlphaFoldDB" id="A0A0C9RDB3"/>
<feature type="binding site" evidence="8">
    <location>
        <position position="32"/>
    </location>
    <ligand>
        <name>Mg(2+)</name>
        <dbReference type="ChEBI" id="CHEBI:18420"/>
    </ligand>
</feature>
<sequence>MIFNDLLIIFYLIGSTFFFQMTKPLLIAFDFDHTIANKNSDHVAHQMLPGGVPADVKELYHSGGGWTEFMRRCFQLLHAAKISKDDLESTVNAIPPVPGYEDLLNNLHSNNCEVIIISDSNSVFIDNWLVHKKLRHTITNISTNPAFFDDEGMLHVKEYQDQDFCDLSERNLCKGYVLETYIKERADEGVEFQRIAYAGDGKNDFCPMLKLSKNDLAFPRKDYTIMEYLNNPGKPSLKAEILPWTDGYDIWREITSRINF</sequence>
<dbReference type="InterPro" id="IPR036412">
    <property type="entry name" value="HAD-like_sf"/>
</dbReference>
<accession>A0A0C9RDB3</accession>
<keyword evidence="4" id="KW-0378">Hydrolase</keyword>
<gene>
    <name evidence="9" type="primary">phospho1</name>
    <name evidence="9" type="ORF">g.63342</name>
</gene>
<dbReference type="InterPro" id="IPR016965">
    <property type="entry name" value="Pase_PHOSPHO-typ"/>
</dbReference>
<evidence type="ECO:0000256" key="3">
    <source>
        <dbReference type="ARBA" id="ARBA00022723"/>
    </source>
</evidence>
<name>A0A0C9RDB3_9HYME</name>
<evidence type="ECO:0000256" key="1">
    <source>
        <dbReference type="ARBA" id="ARBA00001946"/>
    </source>
</evidence>
<keyword evidence="5 8" id="KW-0460">Magnesium</keyword>
<dbReference type="PANTHER" id="PTHR20889">
    <property type="entry name" value="PHOSPHATASE, ORPHAN 1, 2"/>
    <property type="match status" value="1"/>
</dbReference>
<organism evidence="9">
    <name type="scientific">Fopius arisanus</name>
    <dbReference type="NCBI Taxonomy" id="64838"/>
    <lineage>
        <taxon>Eukaryota</taxon>
        <taxon>Metazoa</taxon>
        <taxon>Ecdysozoa</taxon>
        <taxon>Arthropoda</taxon>
        <taxon>Hexapoda</taxon>
        <taxon>Insecta</taxon>
        <taxon>Pterygota</taxon>
        <taxon>Neoptera</taxon>
        <taxon>Endopterygota</taxon>
        <taxon>Hymenoptera</taxon>
        <taxon>Apocrita</taxon>
        <taxon>Ichneumonoidea</taxon>
        <taxon>Braconidae</taxon>
        <taxon>Opiinae</taxon>
        <taxon>Fopius</taxon>
    </lineage>
</organism>
<dbReference type="GO" id="GO:0016791">
    <property type="term" value="F:phosphatase activity"/>
    <property type="evidence" value="ECO:0007669"/>
    <property type="project" value="InterPro"/>
</dbReference>
<feature type="active site" description="Nucleophile" evidence="6">
    <location>
        <position position="30"/>
    </location>
</feature>
<feature type="binding site" evidence="7">
    <location>
        <position position="119"/>
    </location>
    <ligand>
        <name>substrate</name>
    </ligand>
</feature>
<evidence type="ECO:0000256" key="8">
    <source>
        <dbReference type="PIRSR" id="PIRSR031051-3"/>
    </source>
</evidence>
<reference evidence="9" key="1">
    <citation type="submission" date="2015-01" db="EMBL/GenBank/DDBJ databases">
        <title>Transcriptome Assembly of Fopius arisanus.</title>
        <authorList>
            <person name="Geib S."/>
        </authorList>
    </citation>
    <scope>NUCLEOTIDE SEQUENCE</scope>
</reference>
<evidence type="ECO:0000313" key="9">
    <source>
        <dbReference type="EMBL" id="JAG84346.1"/>
    </source>
</evidence>
<dbReference type="Pfam" id="PF06888">
    <property type="entry name" value="Put_Phosphatase"/>
    <property type="match status" value="1"/>
</dbReference>
<feature type="binding site" evidence="8">
    <location>
        <position position="30"/>
    </location>
    <ligand>
        <name>Mg(2+)</name>
        <dbReference type="ChEBI" id="CHEBI:18420"/>
    </ligand>
</feature>
<dbReference type="EMBL" id="GBYB01014579">
    <property type="protein sequence ID" value="JAG84346.1"/>
    <property type="molecule type" value="Transcribed_RNA"/>
</dbReference>
<comment type="cofactor">
    <cofactor evidence="1 8">
        <name>Mg(2+)</name>
        <dbReference type="ChEBI" id="CHEBI:18420"/>
    </cofactor>
</comment>
<dbReference type="InterPro" id="IPR006384">
    <property type="entry name" value="HAD_hydro_PyrdxlP_Pase-like"/>
</dbReference>
<evidence type="ECO:0000256" key="5">
    <source>
        <dbReference type="ARBA" id="ARBA00022842"/>
    </source>
</evidence>
<dbReference type="PANTHER" id="PTHR20889:SF12">
    <property type="entry name" value="LP01149P"/>
    <property type="match status" value="1"/>
</dbReference>
<dbReference type="SUPFAM" id="SSF56784">
    <property type="entry name" value="HAD-like"/>
    <property type="match status" value="1"/>
</dbReference>
<evidence type="ECO:0000256" key="2">
    <source>
        <dbReference type="ARBA" id="ARBA00008541"/>
    </source>
</evidence>
<dbReference type="Gene3D" id="3.40.50.1000">
    <property type="entry name" value="HAD superfamily/HAD-like"/>
    <property type="match status" value="1"/>
</dbReference>
<dbReference type="PIRSF" id="PIRSF031051">
    <property type="entry name" value="PyrdxlP_Pase_PHOSPHO2"/>
    <property type="match status" value="1"/>
</dbReference>
<evidence type="ECO:0000256" key="4">
    <source>
        <dbReference type="ARBA" id="ARBA00022801"/>
    </source>
</evidence>
<feature type="binding site" evidence="8">
    <location>
        <position position="200"/>
    </location>
    <ligand>
        <name>Mg(2+)</name>
        <dbReference type="ChEBI" id="CHEBI:18420"/>
    </ligand>
</feature>
<feature type="active site" description="Nucleophile" evidence="6">
    <location>
        <position position="32"/>
    </location>
</feature>
<comment type="similarity">
    <text evidence="2">Belongs to the HAD-like hydrolase superfamily. PHOSPHO family.</text>
</comment>
<proteinExistence type="inferred from homology"/>